<feature type="compositionally biased region" description="Polar residues" evidence="1">
    <location>
        <begin position="40"/>
        <end position="54"/>
    </location>
</feature>
<feature type="region of interest" description="Disordered" evidence="1">
    <location>
        <begin position="405"/>
        <end position="448"/>
    </location>
</feature>
<dbReference type="EMBL" id="HBGU01032308">
    <property type="protein sequence ID" value="CAD9455397.1"/>
    <property type="molecule type" value="Transcribed_RNA"/>
</dbReference>
<feature type="region of interest" description="Disordered" evidence="1">
    <location>
        <begin position="1"/>
        <end position="59"/>
    </location>
</feature>
<sequence>MATITSDAKISPVKPESRNSIGKMIGDIFSPKKSPGSLPAATSATGLTDGQTTPGPGEGSLDVAAGALDSLLAEESITVAAETESAPPTVLPTAVVPADPAAVNTAMDLVQQKWLELQALSKEHLDPLVLKSKEYLVPLWEQFKQMFLAQLAMLKDKAGPLLLAAKEKLDPILVTAQEKMAPYVAKAVEYKDLALEKMEPQMAVAREWIAKAQETMKPFVEKMIAEITAKYAELKEMAEQAAIAGFEFAKEHGMVAVRKSEAWIREEGAKAARISLNWIEERKEEITKEADRHARFTQKVLDGAVKGGANAHKTAAQVHQLRRNQQMADAVLVDATKMEDMKRAAFAKEALGRLEVLATEGEKLALLKVEALAQEDYSTASKYHTEFQEMFAESTELMSQVQADVMPPMGSTPPDPPGPHGGSGSGEEAVEKREERVSAPGQLDIGHDAVLVEKVTDAD</sequence>
<feature type="compositionally biased region" description="Pro residues" evidence="1">
    <location>
        <begin position="410"/>
        <end position="419"/>
    </location>
</feature>
<evidence type="ECO:0000313" key="2">
    <source>
        <dbReference type="EMBL" id="CAD9455397.1"/>
    </source>
</evidence>
<accession>A0A7S2DI85</accession>
<organism evidence="2">
    <name type="scientific">Haptolina brevifila</name>
    <dbReference type="NCBI Taxonomy" id="156173"/>
    <lineage>
        <taxon>Eukaryota</taxon>
        <taxon>Haptista</taxon>
        <taxon>Haptophyta</taxon>
        <taxon>Prymnesiophyceae</taxon>
        <taxon>Prymnesiales</taxon>
        <taxon>Prymnesiaceae</taxon>
        <taxon>Haptolina</taxon>
    </lineage>
</organism>
<dbReference type="AlphaFoldDB" id="A0A7S2DI85"/>
<reference evidence="2" key="1">
    <citation type="submission" date="2021-01" db="EMBL/GenBank/DDBJ databases">
        <authorList>
            <person name="Corre E."/>
            <person name="Pelletier E."/>
            <person name="Niang G."/>
            <person name="Scheremetjew M."/>
            <person name="Finn R."/>
            <person name="Kale V."/>
            <person name="Holt S."/>
            <person name="Cochrane G."/>
            <person name="Meng A."/>
            <person name="Brown T."/>
            <person name="Cohen L."/>
        </authorList>
    </citation>
    <scope>NUCLEOTIDE SEQUENCE</scope>
    <source>
        <strain evidence="2">UTEX LB 985</strain>
    </source>
</reference>
<protein>
    <submittedName>
        <fullName evidence="2">Uncharacterized protein</fullName>
    </submittedName>
</protein>
<proteinExistence type="predicted"/>
<name>A0A7S2DI85_9EUKA</name>
<evidence type="ECO:0000256" key="1">
    <source>
        <dbReference type="SAM" id="MobiDB-lite"/>
    </source>
</evidence>
<gene>
    <name evidence="2" type="ORF">CBRE1094_LOCUS17645</name>
</gene>